<evidence type="ECO:0000313" key="2">
    <source>
        <dbReference type="EMBL" id="OCH89802.1"/>
    </source>
</evidence>
<dbReference type="OrthoDB" id="3267422at2759"/>
<feature type="chain" id="PRO_5034871985" evidence="1">
    <location>
        <begin position="27"/>
        <end position="279"/>
    </location>
</feature>
<keyword evidence="1" id="KW-0732">Signal</keyword>
<gene>
    <name evidence="2" type="ORF">OBBRIDRAFT_793942</name>
</gene>
<name>A0A8E2DJW2_9APHY</name>
<protein>
    <submittedName>
        <fullName evidence="2">Uncharacterized protein</fullName>
    </submittedName>
</protein>
<reference evidence="2 3" key="1">
    <citation type="submission" date="2016-07" db="EMBL/GenBank/DDBJ databases">
        <title>Draft genome of the white-rot fungus Obba rivulosa 3A-2.</title>
        <authorList>
            <consortium name="DOE Joint Genome Institute"/>
            <person name="Miettinen O."/>
            <person name="Riley R."/>
            <person name="Acob R."/>
            <person name="Barry K."/>
            <person name="Cullen D."/>
            <person name="De Vries R."/>
            <person name="Hainaut M."/>
            <person name="Hatakka A."/>
            <person name="Henrissat B."/>
            <person name="Hilden K."/>
            <person name="Kuo R."/>
            <person name="Labutti K."/>
            <person name="Lipzen A."/>
            <person name="Makela M.R."/>
            <person name="Sandor L."/>
            <person name="Spatafora J.W."/>
            <person name="Grigoriev I.V."/>
            <person name="Hibbett D.S."/>
        </authorList>
    </citation>
    <scope>NUCLEOTIDE SEQUENCE [LARGE SCALE GENOMIC DNA]</scope>
    <source>
        <strain evidence="2 3">3A-2</strain>
    </source>
</reference>
<dbReference type="AlphaFoldDB" id="A0A8E2DJW2"/>
<feature type="signal peptide" evidence="1">
    <location>
        <begin position="1"/>
        <end position="26"/>
    </location>
</feature>
<evidence type="ECO:0000256" key="1">
    <source>
        <dbReference type="SAM" id="SignalP"/>
    </source>
</evidence>
<accession>A0A8E2DJW2</accession>
<keyword evidence="3" id="KW-1185">Reference proteome</keyword>
<evidence type="ECO:0000313" key="3">
    <source>
        <dbReference type="Proteomes" id="UP000250043"/>
    </source>
</evidence>
<proteinExistence type="predicted"/>
<dbReference type="EMBL" id="KV722419">
    <property type="protein sequence ID" value="OCH89802.1"/>
    <property type="molecule type" value="Genomic_DNA"/>
</dbReference>
<organism evidence="2 3">
    <name type="scientific">Obba rivulosa</name>
    <dbReference type="NCBI Taxonomy" id="1052685"/>
    <lineage>
        <taxon>Eukaryota</taxon>
        <taxon>Fungi</taxon>
        <taxon>Dikarya</taxon>
        <taxon>Basidiomycota</taxon>
        <taxon>Agaricomycotina</taxon>
        <taxon>Agaricomycetes</taxon>
        <taxon>Polyporales</taxon>
        <taxon>Gelatoporiaceae</taxon>
        <taxon>Obba</taxon>
    </lineage>
</organism>
<sequence length="279" mass="30080">MQPRSPLLRWHLALGWSLFLFGFAQVNVTLNDTAPEIVYSPPACNASTGLCDSSWQIVSDPDVANGTVTSTVGPTAGGGDLIPQLFLTFQGTALYIRTSSFSTAVANITLSTTDPVVSITTEVNTSIGLISAIGLPANKATILAITYIVTEGATARLDIGSITITSPTNKYITFLIHSAPCVRYVVEHIADLDRFRTDGSCSCQDADGRRYSGGGLRCGPRGRLRSTRGRSIQALPQTTASFRHDRDGRDARVIILRHDYHEVAHDETIAMCTVHLAHY</sequence>
<dbReference type="Proteomes" id="UP000250043">
    <property type="component" value="Unassembled WGS sequence"/>
</dbReference>